<organism evidence="3 4">
    <name type="scientific">Ogataea parapolymorpha (strain ATCC 26012 / BCRC 20466 / JCM 22074 / NRRL Y-7560 / DL-1)</name>
    <name type="common">Yeast</name>
    <name type="synonym">Hansenula polymorpha</name>
    <dbReference type="NCBI Taxonomy" id="871575"/>
    <lineage>
        <taxon>Eukaryota</taxon>
        <taxon>Fungi</taxon>
        <taxon>Dikarya</taxon>
        <taxon>Ascomycota</taxon>
        <taxon>Saccharomycotina</taxon>
        <taxon>Pichiomycetes</taxon>
        <taxon>Pichiales</taxon>
        <taxon>Pichiaceae</taxon>
        <taxon>Ogataea</taxon>
    </lineage>
</organism>
<accession>W1QAL3</accession>
<name>W1QAL3_OGAPD</name>
<dbReference type="STRING" id="871575.W1QAL3"/>
<dbReference type="RefSeq" id="XP_013933519.1">
    <property type="nucleotide sequence ID" value="XM_014078044.1"/>
</dbReference>
<feature type="compositionally biased region" description="Low complexity" evidence="1">
    <location>
        <begin position="678"/>
        <end position="691"/>
    </location>
</feature>
<feature type="region of interest" description="Disordered" evidence="1">
    <location>
        <begin position="618"/>
        <end position="641"/>
    </location>
</feature>
<dbReference type="SUPFAM" id="SSF48371">
    <property type="entry name" value="ARM repeat"/>
    <property type="match status" value="1"/>
</dbReference>
<dbReference type="eggNOG" id="ENOG502R65X">
    <property type="taxonomic scope" value="Eukaryota"/>
</dbReference>
<dbReference type="Pfam" id="PF08167">
    <property type="entry name" value="RIX1"/>
    <property type="match status" value="1"/>
</dbReference>
<dbReference type="GeneID" id="25770994"/>
<dbReference type="Proteomes" id="UP000008673">
    <property type="component" value="Unassembled WGS sequence"/>
</dbReference>
<evidence type="ECO:0000313" key="4">
    <source>
        <dbReference type="Proteomes" id="UP000008673"/>
    </source>
</evidence>
<comment type="caution">
    <text evidence="3">The sequence shown here is derived from an EMBL/GenBank/DDBJ whole genome shotgun (WGS) entry which is preliminary data.</text>
</comment>
<dbReference type="InterPro" id="IPR012583">
    <property type="entry name" value="RIX1_N"/>
</dbReference>
<evidence type="ECO:0000313" key="3">
    <source>
        <dbReference type="EMBL" id="ESW97434.1"/>
    </source>
</evidence>
<dbReference type="OMA" id="WCGINLI"/>
<feature type="domain" description="Pre-rRNA-processing protein RIX1 N-terminal" evidence="2">
    <location>
        <begin position="17"/>
        <end position="201"/>
    </location>
</feature>
<reference evidence="3 4" key="1">
    <citation type="journal article" date="2013" name="BMC Genomics">
        <title>Genome sequence and analysis of methylotrophic yeast Hansenula polymorpha DL1.</title>
        <authorList>
            <person name="Ravin N.V."/>
            <person name="Eldarov M.A."/>
            <person name="Kadnikov V.V."/>
            <person name="Beletsky A.V."/>
            <person name="Schneider J."/>
            <person name="Mardanova E.S."/>
            <person name="Smekalova E.M."/>
            <person name="Zvereva M.I."/>
            <person name="Dontsova O.A."/>
            <person name="Mardanov A.V."/>
            <person name="Skryabin K.G."/>
        </authorList>
    </citation>
    <scope>NUCLEOTIDE SEQUENCE [LARGE SCALE GENOMIC DNA]</scope>
    <source>
        <strain evidence="4">ATCC 26012 / BCRC 20466 / JCM 22074 / NRRL Y-7560 / DL-1</strain>
    </source>
</reference>
<keyword evidence="4" id="KW-1185">Reference proteome</keyword>
<evidence type="ECO:0000259" key="2">
    <source>
        <dbReference type="Pfam" id="PF08167"/>
    </source>
</evidence>
<feature type="region of interest" description="Disordered" evidence="1">
    <location>
        <begin position="674"/>
        <end position="706"/>
    </location>
</feature>
<proteinExistence type="predicted"/>
<feature type="compositionally biased region" description="Acidic residues" evidence="1">
    <location>
        <begin position="692"/>
        <end position="706"/>
    </location>
</feature>
<sequence>MSEECFPLVSVLPYMEGAKIEEIDFVYLLSTLARPSTISNASKTDLNHLCARVNNYLSSNNVRYRWLGSKLAIVLNTHIEITASEYTSKYLGALIKALESKCFIKDEASAPVYAIVTLESCCDALSFIIGNIRGKHALTREVLTPKLPSVIGSLLEIINLVPQKAIDLLYDLLKNNSTTFRPFGSKFERALLGLLGSDGFNKFEYQLQHKIFKSLALLSFSLTKNSTSELWRTKFNHYVQETKSVIQIYSEFMSLDEDEDLMQQLNALPSVPEKFEPSFPPLDIDLNESPLQIMKIVSRVDLLVNLLVEFLQVPTPQVKAPIGYLLMIGQILVGIDHRFTPIKRDIRDVTLRQIIAQSATLMNHVGLKLLNVLPDIFGGDLLPHLNSVLSSIDTLIPVSRVNGRIIVDEAGVLDNPELIFAGLKTRINFLELVEGFTNMSLLHKSIDAALILSKPRVPQGLVKSSEQRLKNVSMSDLLSDQKTFITEATQDQKNVLRQYFKVLLTRCVVNYSKQSEILRVIILDAVKGAEMKELLHAALLYPHKEANASVLPMVKQLLDDDELVSVFLNPRLPVLPTKRVGDQALIEEREQEREGEDEDEERPVKKIKIEKTVTVEAPAKDNLKEDTIEETKESLETTSKDDVSDYEKMIFKPVGSLVENMDVAQASVEDVKPVAVEQASSAQSPSGSPSADESDFEIPEIDIDDD</sequence>
<dbReference type="EMBL" id="AEOI02000009">
    <property type="protein sequence ID" value="ESW97434.1"/>
    <property type="molecule type" value="Genomic_DNA"/>
</dbReference>
<dbReference type="OrthoDB" id="20900at2759"/>
<evidence type="ECO:0000256" key="1">
    <source>
        <dbReference type="SAM" id="MobiDB-lite"/>
    </source>
</evidence>
<dbReference type="InterPro" id="IPR016024">
    <property type="entry name" value="ARM-type_fold"/>
</dbReference>
<dbReference type="AlphaFoldDB" id="W1QAL3"/>
<dbReference type="HOGENOM" id="CLU_020084_0_0_1"/>
<protein>
    <submittedName>
        <fullName evidence="3">Pre-rRNA-processing protein RIX1</fullName>
    </submittedName>
</protein>
<dbReference type="KEGG" id="opa:HPODL_01533"/>
<gene>
    <name evidence="3" type="ORF">HPODL_01533</name>
</gene>